<feature type="compositionally biased region" description="Polar residues" evidence="1">
    <location>
        <begin position="44"/>
        <end position="60"/>
    </location>
</feature>
<evidence type="ECO:0000313" key="2">
    <source>
        <dbReference type="EMBL" id="OSS49636.1"/>
    </source>
</evidence>
<gene>
    <name evidence="2" type="ORF">B5807_06102</name>
</gene>
<keyword evidence="3" id="KW-1185">Reference proteome</keyword>
<dbReference type="EMBL" id="KZ107843">
    <property type="protein sequence ID" value="OSS49636.1"/>
    <property type="molecule type" value="Genomic_DNA"/>
</dbReference>
<organism evidence="2 3">
    <name type="scientific">Epicoccum nigrum</name>
    <name type="common">Soil fungus</name>
    <name type="synonym">Epicoccum purpurascens</name>
    <dbReference type="NCBI Taxonomy" id="105696"/>
    <lineage>
        <taxon>Eukaryota</taxon>
        <taxon>Fungi</taxon>
        <taxon>Dikarya</taxon>
        <taxon>Ascomycota</taxon>
        <taxon>Pezizomycotina</taxon>
        <taxon>Dothideomycetes</taxon>
        <taxon>Pleosporomycetidae</taxon>
        <taxon>Pleosporales</taxon>
        <taxon>Pleosporineae</taxon>
        <taxon>Didymellaceae</taxon>
        <taxon>Epicoccum</taxon>
    </lineage>
</organism>
<evidence type="ECO:0000256" key="1">
    <source>
        <dbReference type="SAM" id="MobiDB-lite"/>
    </source>
</evidence>
<dbReference type="Proteomes" id="UP000193240">
    <property type="component" value="Unassembled WGS sequence"/>
</dbReference>
<dbReference type="OMA" id="KMWMNRD"/>
<evidence type="ECO:0000313" key="3">
    <source>
        <dbReference type="Proteomes" id="UP000193240"/>
    </source>
</evidence>
<dbReference type="STRING" id="105696.A0A1Y2M0I4"/>
<name>A0A1Y2M0I4_EPING</name>
<dbReference type="InParanoid" id="A0A1Y2M0I4"/>
<proteinExistence type="predicted"/>
<dbReference type="AlphaFoldDB" id="A0A1Y2M0I4"/>
<protein>
    <submittedName>
        <fullName evidence="2">Uncharacterized protein</fullName>
    </submittedName>
</protein>
<reference evidence="2 3" key="1">
    <citation type="journal article" date="2017" name="Genome Announc.">
        <title>Genome sequence of the saprophytic ascomycete Epicoccum nigrum ICMP 19927 strain isolated from New Zealand.</title>
        <authorList>
            <person name="Fokin M."/>
            <person name="Fleetwood D."/>
            <person name="Weir B.S."/>
            <person name="Villas-Boas S.G."/>
        </authorList>
    </citation>
    <scope>NUCLEOTIDE SEQUENCE [LARGE SCALE GENOMIC DNA]</scope>
    <source>
        <strain evidence="2 3">ICMP 19927</strain>
    </source>
</reference>
<sequence>MFVSVKERARQIANGQFIAPTTSSPVTSLIDVAPEFKPNDVATPKQTGTTESHSKPTASPLTTKSLKAASLKKSTPKAVAGIAAPPAIHIPKNPSQISMEPSGSSTIKKSSSKSRMSKDSAPKLSSPKIGSPKSASTKKISAQTKLPSSAVVSPTRAAFTAKPTISKPTPTIFSKSKRSKSPPKRVDSPVEDDEDPLWALKAACLKQVSSVTGLGGRRLAVVLRQRSSGGWYAALKDTGSDKYLKMWMNKDKLSATKEEALETYLQFVTKARNEVRWFPISPRASSPKGKGK</sequence>
<feature type="region of interest" description="Disordered" evidence="1">
    <location>
        <begin position="35"/>
        <end position="192"/>
    </location>
</feature>
<feature type="compositionally biased region" description="Polar residues" evidence="1">
    <location>
        <begin position="133"/>
        <end position="152"/>
    </location>
</feature>
<accession>A0A1Y2M0I4</accession>
<feature type="compositionally biased region" description="Low complexity" evidence="1">
    <location>
        <begin position="61"/>
        <end position="94"/>
    </location>
</feature>